<dbReference type="InterPro" id="IPR001917">
    <property type="entry name" value="Aminotrans_II_pyridoxalP_BS"/>
</dbReference>
<name>A0ABP7TL28_9FLAO</name>
<dbReference type="Gene3D" id="3.90.1150.10">
    <property type="entry name" value="Aspartate Aminotransferase, domain 1"/>
    <property type="match status" value="1"/>
</dbReference>
<keyword evidence="7" id="KW-0032">Aminotransferase</keyword>
<keyword evidence="3" id="KW-0808">Transferase</keyword>
<dbReference type="PANTHER" id="PTHR13693">
    <property type="entry name" value="CLASS II AMINOTRANSFERASE/8-AMINO-7-OXONONANOATE SYNTHASE"/>
    <property type="match status" value="1"/>
</dbReference>
<protein>
    <submittedName>
        <fullName evidence="7">Aminotransferase class I/II-fold pyridoxal phosphate-dependent enzyme</fullName>
    </submittedName>
</protein>
<proteinExistence type="inferred from homology"/>
<feature type="domain" description="Aminotransferase class I/classII large" evidence="6">
    <location>
        <begin position="57"/>
        <end position="406"/>
    </location>
</feature>
<dbReference type="Proteomes" id="UP001500968">
    <property type="component" value="Unassembled WGS sequence"/>
</dbReference>
<organism evidence="7 8">
    <name type="scientific">Flavobacterium cheonhonense</name>
    <dbReference type="NCBI Taxonomy" id="706185"/>
    <lineage>
        <taxon>Bacteria</taxon>
        <taxon>Pseudomonadati</taxon>
        <taxon>Bacteroidota</taxon>
        <taxon>Flavobacteriia</taxon>
        <taxon>Flavobacteriales</taxon>
        <taxon>Flavobacteriaceae</taxon>
        <taxon>Flavobacterium</taxon>
    </lineage>
</organism>
<dbReference type="EMBL" id="BAABCR010000013">
    <property type="protein sequence ID" value="GAA4027905.1"/>
    <property type="molecule type" value="Genomic_DNA"/>
</dbReference>
<evidence type="ECO:0000256" key="2">
    <source>
        <dbReference type="ARBA" id="ARBA00005189"/>
    </source>
</evidence>
<sequence length="431" mass="47813">MPTFASFLNTFTMVKDLFERIQNNKGPLGKWASQAEGYYVFPKLEGELGPRMKFHGKDILNWSLNDYLGLANHPEVRKADADAAAQYGAAYPMGARMMSGHTDAHEQLERELAAFVQKEAAYLLNFGYQGIMSAIDALVTKNDIIVYDVDAHACIIDGVRLHMGKRFTYKHNDLESMEKNLQRATKMALETGGGILFITEGVFGMRGQQGKLKEIVEMKKKYNFRLLVDDAHGFGTLGKTGAGAGEEQGCQDGIDVYFSTFAKSMASIGAFLAGDKDIIDYLKYNLRSQMFAKALPMIQTVGALKRLQLLRDNPSLKDKLWENVNALQNGLKERGFNIGDTNTCVTPVYLEGSIPEAMVMVNDLRENYGIFLSIVVYPVIPKGIILLRMIPTASHTLADINETLSAFEAIREKLVNGTYAKLAEANVENMA</sequence>
<keyword evidence="8" id="KW-1185">Reference proteome</keyword>
<evidence type="ECO:0000256" key="5">
    <source>
        <dbReference type="RuleBase" id="RU003693"/>
    </source>
</evidence>
<comment type="pathway">
    <text evidence="2">Lipid metabolism.</text>
</comment>
<dbReference type="PROSITE" id="PS00599">
    <property type="entry name" value="AA_TRANSFER_CLASS_2"/>
    <property type="match status" value="1"/>
</dbReference>
<evidence type="ECO:0000259" key="6">
    <source>
        <dbReference type="Pfam" id="PF00155"/>
    </source>
</evidence>
<accession>A0ABP7TL28</accession>
<evidence type="ECO:0000313" key="7">
    <source>
        <dbReference type="EMBL" id="GAA4027905.1"/>
    </source>
</evidence>
<comment type="similarity">
    <text evidence="5">Belongs to the class-II pyridoxal-phosphate-dependent aminotransferase family.</text>
</comment>
<evidence type="ECO:0000256" key="1">
    <source>
        <dbReference type="ARBA" id="ARBA00001933"/>
    </source>
</evidence>
<evidence type="ECO:0000256" key="4">
    <source>
        <dbReference type="ARBA" id="ARBA00022898"/>
    </source>
</evidence>
<reference evidence="8" key="1">
    <citation type="journal article" date="2019" name="Int. J. Syst. Evol. Microbiol.">
        <title>The Global Catalogue of Microorganisms (GCM) 10K type strain sequencing project: providing services to taxonomists for standard genome sequencing and annotation.</title>
        <authorList>
            <consortium name="The Broad Institute Genomics Platform"/>
            <consortium name="The Broad Institute Genome Sequencing Center for Infectious Disease"/>
            <person name="Wu L."/>
            <person name="Ma J."/>
        </authorList>
    </citation>
    <scope>NUCLEOTIDE SEQUENCE [LARGE SCALE GENOMIC DNA]</scope>
    <source>
        <strain evidence="8">JCM 17064</strain>
    </source>
</reference>
<comment type="cofactor">
    <cofactor evidence="1 5">
        <name>pyridoxal 5'-phosphate</name>
        <dbReference type="ChEBI" id="CHEBI:597326"/>
    </cofactor>
</comment>
<dbReference type="GO" id="GO:0008483">
    <property type="term" value="F:transaminase activity"/>
    <property type="evidence" value="ECO:0007669"/>
    <property type="project" value="UniProtKB-KW"/>
</dbReference>
<dbReference type="InterPro" id="IPR015424">
    <property type="entry name" value="PyrdxlP-dep_Trfase"/>
</dbReference>
<gene>
    <name evidence="7" type="ORF">GCM10022386_09380</name>
</gene>
<dbReference type="SUPFAM" id="SSF53383">
    <property type="entry name" value="PLP-dependent transferases"/>
    <property type="match status" value="1"/>
</dbReference>
<evidence type="ECO:0000313" key="8">
    <source>
        <dbReference type="Proteomes" id="UP001500968"/>
    </source>
</evidence>
<comment type="caution">
    <text evidence="7">The sequence shown here is derived from an EMBL/GenBank/DDBJ whole genome shotgun (WGS) entry which is preliminary data.</text>
</comment>
<keyword evidence="4 5" id="KW-0663">Pyridoxal phosphate</keyword>
<dbReference type="InterPro" id="IPR004839">
    <property type="entry name" value="Aminotransferase_I/II_large"/>
</dbReference>
<dbReference type="InterPro" id="IPR015422">
    <property type="entry name" value="PyrdxlP-dep_Trfase_small"/>
</dbReference>
<dbReference type="InterPro" id="IPR015421">
    <property type="entry name" value="PyrdxlP-dep_Trfase_major"/>
</dbReference>
<dbReference type="InterPro" id="IPR050087">
    <property type="entry name" value="AON_synthase_class-II"/>
</dbReference>
<dbReference type="Gene3D" id="3.40.640.10">
    <property type="entry name" value="Type I PLP-dependent aspartate aminotransferase-like (Major domain)"/>
    <property type="match status" value="1"/>
</dbReference>
<evidence type="ECO:0000256" key="3">
    <source>
        <dbReference type="ARBA" id="ARBA00022679"/>
    </source>
</evidence>
<dbReference type="Pfam" id="PF00155">
    <property type="entry name" value="Aminotran_1_2"/>
    <property type="match status" value="1"/>
</dbReference>